<dbReference type="Proteomes" id="UP001334732">
    <property type="component" value="Chromosome"/>
</dbReference>
<dbReference type="NCBIfam" id="NF000669">
    <property type="entry name" value="PRK00033.1-2"/>
    <property type="match status" value="1"/>
</dbReference>
<keyword evidence="4" id="KW-1185">Reference proteome</keyword>
<dbReference type="RefSeq" id="WP_324781012.1">
    <property type="nucleotide sequence ID" value="NZ_CP141769.1"/>
</dbReference>
<dbReference type="InterPro" id="IPR014719">
    <property type="entry name" value="Ribosomal_bL12_C/ClpS-like"/>
</dbReference>
<dbReference type="HAMAP" id="MF_00302">
    <property type="entry name" value="ClpS"/>
    <property type="match status" value="1"/>
</dbReference>
<dbReference type="Gene3D" id="3.30.1390.10">
    <property type="match status" value="1"/>
</dbReference>
<organism evidence="3 4">
    <name type="scientific">Thiobacillus sedimenti</name>
    <dbReference type="NCBI Taxonomy" id="3110231"/>
    <lineage>
        <taxon>Bacteria</taxon>
        <taxon>Pseudomonadati</taxon>
        <taxon>Pseudomonadota</taxon>
        <taxon>Betaproteobacteria</taxon>
        <taxon>Nitrosomonadales</taxon>
        <taxon>Thiobacillaceae</taxon>
        <taxon>Thiobacillus</taxon>
    </lineage>
</organism>
<comment type="subunit">
    <text evidence="1">Binds to the N-terminal domain of the chaperone ClpA.</text>
</comment>
<keyword evidence="3" id="KW-0645">Protease</keyword>
<accession>A0ABZ1CM71</accession>
<dbReference type="GO" id="GO:0008233">
    <property type="term" value="F:peptidase activity"/>
    <property type="evidence" value="ECO:0007669"/>
    <property type="project" value="UniProtKB-KW"/>
</dbReference>
<dbReference type="InterPro" id="IPR003769">
    <property type="entry name" value="ClpS_core"/>
</dbReference>
<gene>
    <name evidence="1 3" type="primary">clpS</name>
    <name evidence="3" type="ORF">VA613_06315</name>
</gene>
<evidence type="ECO:0000313" key="3">
    <source>
        <dbReference type="EMBL" id="WRS40485.1"/>
    </source>
</evidence>
<keyword evidence="3" id="KW-0378">Hydrolase</keyword>
<feature type="domain" description="Adaptor protein ClpS core" evidence="2">
    <location>
        <begin position="19"/>
        <end position="98"/>
    </location>
</feature>
<evidence type="ECO:0000313" key="4">
    <source>
        <dbReference type="Proteomes" id="UP001334732"/>
    </source>
</evidence>
<proteinExistence type="inferred from homology"/>
<evidence type="ECO:0000256" key="1">
    <source>
        <dbReference type="HAMAP-Rule" id="MF_00302"/>
    </source>
</evidence>
<dbReference type="PANTHER" id="PTHR33473:SF19">
    <property type="entry name" value="ATP-DEPENDENT CLP PROTEASE ADAPTER PROTEIN CLPS"/>
    <property type="match status" value="1"/>
</dbReference>
<sequence>MATKREGTTLLEPSAAKVKPPPLYKVLLLNDDYTPMEFVVHVLRKFFGIDQERATQIMLKVHTEGVGVCGVYPRDIAHTKVEQVVDFARQHQHPLQCTMEES</sequence>
<reference evidence="3 4" key="1">
    <citation type="submission" date="2023-12" db="EMBL/GenBank/DDBJ databases">
        <title>Thiobacillus sedimentum sp. nov., a chemolithoautotrophic sulfur-oxidizing bacterium isolated from freshwater sediment.</title>
        <authorList>
            <person name="Luo J."/>
            <person name="Dai C."/>
        </authorList>
    </citation>
    <scope>NUCLEOTIDE SEQUENCE [LARGE SCALE GENOMIC DNA]</scope>
    <source>
        <strain evidence="3 4">SCUT-2</strain>
    </source>
</reference>
<dbReference type="InterPro" id="IPR022935">
    <property type="entry name" value="ClpS"/>
</dbReference>
<dbReference type="Pfam" id="PF02617">
    <property type="entry name" value="ClpS"/>
    <property type="match status" value="1"/>
</dbReference>
<comment type="function">
    <text evidence="1">Involved in the modulation of the specificity of the ClpAP-mediated ATP-dependent protein degradation.</text>
</comment>
<dbReference type="GO" id="GO:0006508">
    <property type="term" value="P:proteolysis"/>
    <property type="evidence" value="ECO:0007669"/>
    <property type="project" value="UniProtKB-KW"/>
</dbReference>
<dbReference type="SUPFAM" id="SSF54736">
    <property type="entry name" value="ClpS-like"/>
    <property type="match status" value="1"/>
</dbReference>
<comment type="similarity">
    <text evidence="1">Belongs to the ClpS family.</text>
</comment>
<dbReference type="EMBL" id="CP141769">
    <property type="protein sequence ID" value="WRS40485.1"/>
    <property type="molecule type" value="Genomic_DNA"/>
</dbReference>
<protein>
    <recommendedName>
        <fullName evidence="1">ATP-dependent Clp protease adapter protein ClpS</fullName>
    </recommendedName>
</protein>
<dbReference type="NCBIfam" id="NF000672">
    <property type="entry name" value="PRK00033.1-5"/>
    <property type="match status" value="1"/>
</dbReference>
<dbReference type="PANTHER" id="PTHR33473">
    <property type="entry name" value="ATP-DEPENDENT CLP PROTEASE ADAPTER PROTEIN CLPS1, CHLOROPLASTIC"/>
    <property type="match status" value="1"/>
</dbReference>
<name>A0ABZ1CM71_9PROT</name>
<evidence type="ECO:0000259" key="2">
    <source>
        <dbReference type="Pfam" id="PF02617"/>
    </source>
</evidence>